<gene>
    <name evidence="1" type="ORF">CQW23_02342</name>
</gene>
<dbReference type="PANTHER" id="PTHR33680:SF1">
    <property type="entry name" value="OS05G0489500 PROTEIN"/>
    <property type="match status" value="1"/>
</dbReference>
<dbReference type="EMBL" id="MLFT02000001">
    <property type="protein sequence ID" value="PHT59979.1"/>
    <property type="molecule type" value="Genomic_DNA"/>
</dbReference>
<evidence type="ECO:0000313" key="2">
    <source>
        <dbReference type="Proteomes" id="UP000224567"/>
    </source>
</evidence>
<dbReference type="AlphaFoldDB" id="A0A2G2XRA0"/>
<keyword evidence="2" id="KW-1185">Reference proteome</keyword>
<reference evidence="1 2" key="1">
    <citation type="journal article" date="2017" name="Genome Biol.">
        <title>New reference genome sequences of hot pepper reveal the massive evolution of plant disease-resistance genes by retroduplication.</title>
        <authorList>
            <person name="Kim S."/>
            <person name="Park J."/>
            <person name="Yeom S.I."/>
            <person name="Kim Y.M."/>
            <person name="Seo E."/>
            <person name="Kim K.T."/>
            <person name="Kim M.S."/>
            <person name="Lee J.M."/>
            <person name="Cheong K."/>
            <person name="Shin H.S."/>
            <person name="Kim S.B."/>
            <person name="Han K."/>
            <person name="Lee J."/>
            <person name="Park M."/>
            <person name="Lee H.A."/>
            <person name="Lee H.Y."/>
            <person name="Lee Y."/>
            <person name="Oh S."/>
            <person name="Lee J.H."/>
            <person name="Choi E."/>
            <person name="Choi E."/>
            <person name="Lee S.E."/>
            <person name="Jeon J."/>
            <person name="Kim H."/>
            <person name="Choi G."/>
            <person name="Song H."/>
            <person name="Lee J."/>
            <person name="Lee S.C."/>
            <person name="Kwon J.K."/>
            <person name="Lee H.Y."/>
            <person name="Koo N."/>
            <person name="Hong Y."/>
            <person name="Kim R.W."/>
            <person name="Kang W.H."/>
            <person name="Huh J.H."/>
            <person name="Kang B.C."/>
            <person name="Yang T.J."/>
            <person name="Lee Y.H."/>
            <person name="Bennetzen J.L."/>
            <person name="Choi D."/>
        </authorList>
    </citation>
    <scope>NUCLEOTIDE SEQUENCE [LARGE SCALE GENOMIC DNA]</scope>
    <source>
        <strain evidence="2">cv. PBC81</strain>
    </source>
</reference>
<proteinExistence type="predicted"/>
<sequence length="134" mass="15258">MPCEYAMVALRAKYGDDVGYGNSGNSIYEYSSLIYKFETYLLMYLEDINVVPPEAKWTVPQEVQDIFLRTSRTDSNLGHKFYNYAIAKDNGACSFFKWLNELSPPSSPSTLSPGLETSNFRGLAKFNLLQRLQE</sequence>
<dbReference type="PANTHER" id="PTHR33680">
    <property type="entry name" value="OS07G0190500 PROTEIN"/>
    <property type="match status" value="1"/>
</dbReference>
<accession>A0A2G2XRA0</accession>
<protein>
    <submittedName>
        <fullName evidence="1">Uncharacterized protein</fullName>
    </submittedName>
</protein>
<comment type="caution">
    <text evidence="1">The sequence shown here is derived from an EMBL/GenBank/DDBJ whole genome shotgun (WGS) entry which is preliminary data.</text>
</comment>
<dbReference type="Proteomes" id="UP000224567">
    <property type="component" value="Unassembled WGS sequence"/>
</dbReference>
<reference evidence="2" key="2">
    <citation type="journal article" date="2017" name="J. Anim. Genet.">
        <title>Multiple reference genome sequences of hot pepper reveal the massive evolution of plant disease resistance genes by retroduplication.</title>
        <authorList>
            <person name="Kim S."/>
            <person name="Park J."/>
            <person name="Yeom S.-I."/>
            <person name="Kim Y.-M."/>
            <person name="Seo E."/>
            <person name="Kim K.-T."/>
            <person name="Kim M.-S."/>
            <person name="Lee J.M."/>
            <person name="Cheong K."/>
            <person name="Shin H.-S."/>
            <person name="Kim S.-B."/>
            <person name="Han K."/>
            <person name="Lee J."/>
            <person name="Park M."/>
            <person name="Lee H.-A."/>
            <person name="Lee H.-Y."/>
            <person name="Lee Y."/>
            <person name="Oh S."/>
            <person name="Lee J.H."/>
            <person name="Choi E."/>
            <person name="Choi E."/>
            <person name="Lee S.E."/>
            <person name="Jeon J."/>
            <person name="Kim H."/>
            <person name="Choi G."/>
            <person name="Song H."/>
            <person name="Lee J."/>
            <person name="Lee S.-C."/>
            <person name="Kwon J.-K."/>
            <person name="Lee H.-Y."/>
            <person name="Koo N."/>
            <person name="Hong Y."/>
            <person name="Kim R.W."/>
            <person name="Kang W.-H."/>
            <person name="Huh J.H."/>
            <person name="Kang B.-C."/>
            <person name="Yang T.-J."/>
            <person name="Lee Y.-H."/>
            <person name="Bennetzen J.L."/>
            <person name="Choi D."/>
        </authorList>
    </citation>
    <scope>NUCLEOTIDE SEQUENCE [LARGE SCALE GENOMIC DNA]</scope>
    <source>
        <strain evidence="2">cv. PBC81</strain>
    </source>
</reference>
<evidence type="ECO:0000313" key="1">
    <source>
        <dbReference type="EMBL" id="PHT59979.1"/>
    </source>
</evidence>
<name>A0A2G2XRA0_CAPBA</name>
<organism evidence="1 2">
    <name type="scientific">Capsicum baccatum</name>
    <name type="common">Peruvian pepper</name>
    <dbReference type="NCBI Taxonomy" id="33114"/>
    <lineage>
        <taxon>Eukaryota</taxon>
        <taxon>Viridiplantae</taxon>
        <taxon>Streptophyta</taxon>
        <taxon>Embryophyta</taxon>
        <taxon>Tracheophyta</taxon>
        <taxon>Spermatophyta</taxon>
        <taxon>Magnoliopsida</taxon>
        <taxon>eudicotyledons</taxon>
        <taxon>Gunneridae</taxon>
        <taxon>Pentapetalae</taxon>
        <taxon>asterids</taxon>
        <taxon>lamiids</taxon>
        <taxon>Solanales</taxon>
        <taxon>Solanaceae</taxon>
        <taxon>Solanoideae</taxon>
        <taxon>Capsiceae</taxon>
        <taxon>Capsicum</taxon>
    </lineage>
</organism>